<dbReference type="Gramene" id="ORUFI01G45500.1">
    <property type="protein sequence ID" value="ORUFI01G45500.1"/>
    <property type="gene ID" value="ORUFI01G45500"/>
</dbReference>
<proteinExistence type="predicted"/>
<feature type="compositionally biased region" description="Basic and acidic residues" evidence="1">
    <location>
        <begin position="11"/>
        <end position="32"/>
    </location>
</feature>
<feature type="region of interest" description="Disordered" evidence="1">
    <location>
        <begin position="1"/>
        <end position="42"/>
    </location>
</feature>
<sequence length="83" mass="9325">MAMGAAAASIRDGELPPGDRPRRRVDPREPYSSRHPRRSRFRPLASLGGDVTALAVPVFAALRRRLTVRCACIHIRSREDLEY</sequence>
<protein>
    <submittedName>
        <fullName evidence="2">Uncharacterized protein</fullName>
    </submittedName>
</protein>
<reference evidence="3" key="1">
    <citation type="submission" date="2013-06" db="EMBL/GenBank/DDBJ databases">
        <authorList>
            <person name="Zhao Q."/>
        </authorList>
    </citation>
    <scope>NUCLEOTIDE SEQUENCE</scope>
    <source>
        <strain evidence="3">cv. W1943</strain>
    </source>
</reference>
<keyword evidence="3" id="KW-1185">Reference proteome</keyword>
<evidence type="ECO:0000256" key="1">
    <source>
        <dbReference type="SAM" id="MobiDB-lite"/>
    </source>
</evidence>
<organism evidence="2 3">
    <name type="scientific">Oryza rufipogon</name>
    <name type="common">Brownbeard rice</name>
    <name type="synonym">Asian wild rice</name>
    <dbReference type="NCBI Taxonomy" id="4529"/>
    <lineage>
        <taxon>Eukaryota</taxon>
        <taxon>Viridiplantae</taxon>
        <taxon>Streptophyta</taxon>
        <taxon>Embryophyta</taxon>
        <taxon>Tracheophyta</taxon>
        <taxon>Spermatophyta</taxon>
        <taxon>Magnoliopsida</taxon>
        <taxon>Liliopsida</taxon>
        <taxon>Poales</taxon>
        <taxon>Poaceae</taxon>
        <taxon>BOP clade</taxon>
        <taxon>Oryzoideae</taxon>
        <taxon>Oryzeae</taxon>
        <taxon>Oryzinae</taxon>
        <taxon>Oryza</taxon>
    </lineage>
</organism>
<dbReference type="AlphaFoldDB" id="A0A0E0N6X6"/>
<name>A0A0E0N6X6_ORYRU</name>
<evidence type="ECO:0000313" key="3">
    <source>
        <dbReference type="Proteomes" id="UP000008022"/>
    </source>
</evidence>
<evidence type="ECO:0000313" key="2">
    <source>
        <dbReference type="EnsemblPlants" id="ORUFI01G45500.1"/>
    </source>
</evidence>
<dbReference type="EnsemblPlants" id="ORUFI01G45500.1">
    <property type="protein sequence ID" value="ORUFI01G45500.1"/>
    <property type="gene ID" value="ORUFI01G45500"/>
</dbReference>
<dbReference type="OMA" id="CACIHIR"/>
<reference evidence="2" key="2">
    <citation type="submission" date="2015-06" db="UniProtKB">
        <authorList>
            <consortium name="EnsemblPlants"/>
        </authorList>
    </citation>
    <scope>IDENTIFICATION</scope>
</reference>
<dbReference type="HOGENOM" id="CLU_2642283_0_0_1"/>
<dbReference type="Proteomes" id="UP000008022">
    <property type="component" value="Unassembled WGS sequence"/>
</dbReference>
<accession>A0A0E0N6X6</accession>